<dbReference type="Gene3D" id="1.10.260.40">
    <property type="entry name" value="lambda repressor-like DNA-binding domains"/>
    <property type="match status" value="1"/>
</dbReference>
<dbReference type="SUPFAM" id="SSF101478">
    <property type="entry name" value="ADP-ribosylglycohydrolase"/>
    <property type="match status" value="1"/>
</dbReference>
<organism evidence="4 5">
    <name type="scientific">Ructibacterium gallinarum</name>
    <dbReference type="NCBI Taxonomy" id="2779355"/>
    <lineage>
        <taxon>Bacteria</taxon>
        <taxon>Bacillati</taxon>
        <taxon>Bacillota</taxon>
        <taxon>Clostridia</taxon>
        <taxon>Eubacteriales</taxon>
        <taxon>Oscillospiraceae</taxon>
        <taxon>Ructibacterium</taxon>
    </lineage>
</organism>
<dbReference type="InterPro" id="IPR005502">
    <property type="entry name" value="Ribosyl_crysJ1"/>
</dbReference>
<dbReference type="SUPFAM" id="SSF47413">
    <property type="entry name" value="lambda repressor-like DNA-binding domains"/>
    <property type="match status" value="1"/>
</dbReference>
<proteinExistence type="predicted"/>
<accession>A0A9D5M1S4</accession>
<feature type="binding site" evidence="2">
    <location>
        <position position="466"/>
    </location>
    <ligand>
        <name>Mg(2+)</name>
        <dbReference type="ChEBI" id="CHEBI:18420"/>
        <label>1</label>
    </ligand>
</feature>
<dbReference type="InterPro" id="IPR036705">
    <property type="entry name" value="Ribosyl_crysJ1_sf"/>
</dbReference>
<dbReference type="GO" id="GO:0046872">
    <property type="term" value="F:metal ion binding"/>
    <property type="evidence" value="ECO:0007669"/>
    <property type="project" value="UniProtKB-KW"/>
</dbReference>
<dbReference type="InterPro" id="IPR001387">
    <property type="entry name" value="Cro/C1-type_HTH"/>
</dbReference>
<sequence>MKIQKMIYKLRTDAKMSQEGFAELFGVSRQAVQKWENGSTVPDLEHIIKISRYFNLSLDALVLGNDARIAGEMGNKTIKPEYGNLHEWEVYTSDLLTEYQQSIEEGLDIKNYKDLFEAVAKLPKGTIREQFGDILFHIVLNAAQRSDYAYIEPSGLEEIQALQKKPSFAVSSGAPVTEEKIYGAWMGRICGCMLGKTVEGMRTDELIPFLKETRNYPMHRYIYRSDINEEICKKYSFPLELRAYADEIDGMPVDDDTNYVILAQKTIEQCGRDFTPYDMSRVWLESQSKDAYCTAERVAFCNFVKGYAPPESAMYKNPYREWIGAQIRGDYFGYINPGDPETAAEMAWRDASISHTKNGIYGEMFAAAMLAFAAVDDNLEHIIWGGLGQIPHTSRLYEGIVSVLEDFHGGVTEKECFDKIHQRFDEFSAHDWCHTISNAEIVAASLLYGGGDYGKTICMAVQTGFDTDCNGATAGSVLGMARGIQNIPAYWRNPIGDTLHTSIFGIGTVSIKDKVKMTMKHIKEKKE</sequence>
<feature type="binding site" evidence="2">
    <location>
        <position position="468"/>
    </location>
    <ligand>
        <name>Mg(2+)</name>
        <dbReference type="ChEBI" id="CHEBI:18420"/>
        <label>1</label>
    </ligand>
</feature>
<evidence type="ECO:0000256" key="2">
    <source>
        <dbReference type="PIRSR" id="PIRSR605502-1"/>
    </source>
</evidence>
<evidence type="ECO:0000313" key="4">
    <source>
        <dbReference type="EMBL" id="MBE5039005.1"/>
    </source>
</evidence>
<dbReference type="Gene3D" id="1.10.4080.10">
    <property type="entry name" value="ADP-ribosylation/Crystallin J1"/>
    <property type="match status" value="1"/>
</dbReference>
<dbReference type="PROSITE" id="PS50943">
    <property type="entry name" value="HTH_CROC1"/>
    <property type="match status" value="1"/>
</dbReference>
<comment type="caution">
    <text evidence="4">The sequence shown here is derived from an EMBL/GenBank/DDBJ whole genome shotgun (WGS) entry which is preliminary data.</text>
</comment>
<keyword evidence="1" id="KW-0238">DNA-binding</keyword>
<protein>
    <submittedName>
        <fullName evidence="4">ADP-ribosylglycohydrolase family protein</fullName>
    </submittedName>
</protein>
<evidence type="ECO:0000313" key="5">
    <source>
        <dbReference type="Proteomes" id="UP000806542"/>
    </source>
</evidence>
<dbReference type="Pfam" id="PF01381">
    <property type="entry name" value="HTH_3"/>
    <property type="match status" value="1"/>
</dbReference>
<comment type="cofactor">
    <cofactor evidence="2">
        <name>Mg(2+)</name>
        <dbReference type="ChEBI" id="CHEBI:18420"/>
    </cofactor>
    <text evidence="2">Binds 2 magnesium ions per subunit.</text>
</comment>
<keyword evidence="2" id="KW-0460">Magnesium</keyword>
<dbReference type="PANTHER" id="PTHR46558:SF11">
    <property type="entry name" value="HTH-TYPE TRANSCRIPTIONAL REGULATOR XRE"/>
    <property type="match status" value="1"/>
</dbReference>
<dbReference type="GO" id="GO:0003677">
    <property type="term" value="F:DNA binding"/>
    <property type="evidence" value="ECO:0007669"/>
    <property type="project" value="UniProtKB-KW"/>
</dbReference>
<dbReference type="EMBL" id="JADCKB010000001">
    <property type="protein sequence ID" value="MBE5039005.1"/>
    <property type="molecule type" value="Genomic_DNA"/>
</dbReference>
<name>A0A9D5M1S4_9FIRM</name>
<reference evidence="4" key="1">
    <citation type="submission" date="2020-10" db="EMBL/GenBank/DDBJ databases">
        <title>ChiBAC.</title>
        <authorList>
            <person name="Zenner C."/>
            <person name="Hitch T.C.A."/>
            <person name="Clavel T."/>
        </authorList>
    </citation>
    <scope>NUCLEOTIDE SEQUENCE</scope>
    <source>
        <strain evidence="4">DSM 107454</strain>
    </source>
</reference>
<dbReference type="AlphaFoldDB" id="A0A9D5M1S4"/>
<evidence type="ECO:0000256" key="1">
    <source>
        <dbReference type="ARBA" id="ARBA00023125"/>
    </source>
</evidence>
<evidence type="ECO:0000259" key="3">
    <source>
        <dbReference type="PROSITE" id="PS50943"/>
    </source>
</evidence>
<dbReference type="Pfam" id="PF03747">
    <property type="entry name" value="ADP_ribosyl_GH"/>
    <property type="match status" value="1"/>
</dbReference>
<dbReference type="SMART" id="SM00530">
    <property type="entry name" value="HTH_XRE"/>
    <property type="match status" value="1"/>
</dbReference>
<dbReference type="InterPro" id="IPR010982">
    <property type="entry name" value="Lambda_DNA-bd_dom_sf"/>
</dbReference>
<dbReference type="PANTHER" id="PTHR46558">
    <property type="entry name" value="TRACRIPTIONAL REGULATORY PROTEIN-RELATED-RELATED"/>
    <property type="match status" value="1"/>
</dbReference>
<dbReference type="RefSeq" id="WP_226391558.1">
    <property type="nucleotide sequence ID" value="NZ_JADCKB010000001.1"/>
</dbReference>
<feature type="domain" description="HTH cro/C1-type" evidence="3">
    <location>
        <begin position="7"/>
        <end position="61"/>
    </location>
</feature>
<dbReference type="CDD" id="cd00093">
    <property type="entry name" value="HTH_XRE"/>
    <property type="match status" value="1"/>
</dbReference>
<gene>
    <name evidence="4" type="ORF">INF28_00795</name>
</gene>
<keyword evidence="2" id="KW-0479">Metal-binding</keyword>
<dbReference type="Proteomes" id="UP000806542">
    <property type="component" value="Unassembled WGS sequence"/>
</dbReference>
<keyword evidence="5" id="KW-1185">Reference proteome</keyword>